<evidence type="ECO:0000256" key="6">
    <source>
        <dbReference type="ARBA" id="ARBA00023284"/>
    </source>
</evidence>
<comment type="caution">
    <text evidence="8">The sequence shown here is derived from an EMBL/GenBank/DDBJ whole genome shotgun (WGS) entry which is preliminary data.</text>
</comment>
<dbReference type="EC" id="1.6.99.3" evidence="8"/>
<accession>A0A140LEM4</accession>
<keyword evidence="5 8" id="KW-0560">Oxidoreductase</keyword>
<dbReference type="PRINTS" id="PR00411">
    <property type="entry name" value="PNDRDTASEI"/>
</dbReference>
<dbReference type="Pfam" id="PF02852">
    <property type="entry name" value="Pyr_redox_dim"/>
    <property type="match status" value="1"/>
</dbReference>
<dbReference type="Pfam" id="PF00581">
    <property type="entry name" value="Rhodanese"/>
    <property type="match status" value="1"/>
</dbReference>
<evidence type="ECO:0000256" key="4">
    <source>
        <dbReference type="ARBA" id="ARBA00022827"/>
    </source>
</evidence>
<feature type="domain" description="Rhodanese" evidence="7">
    <location>
        <begin position="466"/>
        <end position="549"/>
    </location>
</feature>
<dbReference type="SMART" id="SM00450">
    <property type="entry name" value="RHOD"/>
    <property type="match status" value="1"/>
</dbReference>
<dbReference type="RefSeq" id="WP_068553860.1">
    <property type="nucleotide sequence ID" value="NZ_LOEE01000002.1"/>
</dbReference>
<dbReference type="Gene3D" id="3.40.250.10">
    <property type="entry name" value="Rhodanese-like domain"/>
    <property type="match status" value="1"/>
</dbReference>
<dbReference type="Gene3D" id="3.50.50.60">
    <property type="entry name" value="FAD/NAD(P)-binding domain"/>
    <property type="match status" value="2"/>
</dbReference>
<dbReference type="InterPro" id="IPR036188">
    <property type="entry name" value="FAD/NAD-bd_sf"/>
</dbReference>
<keyword evidence="9" id="KW-1185">Reference proteome</keyword>
<dbReference type="Proteomes" id="UP000070456">
    <property type="component" value="Unassembled WGS sequence"/>
</dbReference>
<dbReference type="PROSITE" id="PS50206">
    <property type="entry name" value="RHODANESE_3"/>
    <property type="match status" value="1"/>
</dbReference>
<evidence type="ECO:0000259" key="7">
    <source>
        <dbReference type="PROSITE" id="PS50206"/>
    </source>
</evidence>
<dbReference type="SUPFAM" id="SSF52821">
    <property type="entry name" value="Rhodanese/Cell cycle control phosphatase"/>
    <property type="match status" value="1"/>
</dbReference>
<dbReference type="InterPro" id="IPR004099">
    <property type="entry name" value="Pyr_nucl-diS_OxRdtase_dimer"/>
</dbReference>
<dbReference type="SUPFAM" id="SSF55424">
    <property type="entry name" value="FAD/NAD-linked reductases, dimerisation (C-terminal) domain"/>
    <property type="match status" value="1"/>
</dbReference>
<evidence type="ECO:0000256" key="5">
    <source>
        <dbReference type="ARBA" id="ARBA00023002"/>
    </source>
</evidence>
<dbReference type="AlphaFoldDB" id="A0A140LEM4"/>
<dbReference type="GO" id="GO:0016491">
    <property type="term" value="F:oxidoreductase activity"/>
    <property type="evidence" value="ECO:0007669"/>
    <property type="project" value="UniProtKB-KW"/>
</dbReference>
<protein>
    <submittedName>
        <fullName evidence="8">NADH oxidase</fullName>
        <ecNumber evidence="8">1.6.99.3</ecNumber>
    </submittedName>
</protein>
<comment type="cofactor">
    <cofactor evidence="1">
        <name>FAD</name>
        <dbReference type="ChEBI" id="CHEBI:57692"/>
    </cofactor>
</comment>
<evidence type="ECO:0000313" key="9">
    <source>
        <dbReference type="Proteomes" id="UP000070456"/>
    </source>
</evidence>
<dbReference type="PANTHER" id="PTHR43429">
    <property type="entry name" value="PYRIDINE NUCLEOTIDE-DISULFIDE OXIDOREDUCTASE DOMAIN-CONTAINING"/>
    <property type="match status" value="1"/>
</dbReference>
<dbReference type="Pfam" id="PF07992">
    <property type="entry name" value="Pyr_redox_2"/>
    <property type="match status" value="1"/>
</dbReference>
<keyword evidence="6" id="KW-0676">Redox-active center</keyword>
<evidence type="ECO:0000313" key="8">
    <source>
        <dbReference type="EMBL" id="KXG78999.1"/>
    </source>
</evidence>
<evidence type="ECO:0000256" key="3">
    <source>
        <dbReference type="ARBA" id="ARBA00022630"/>
    </source>
</evidence>
<keyword evidence="4" id="KW-0274">FAD</keyword>
<organism evidence="8 9">
    <name type="scientific">Thermotalea metallivorans</name>
    <dbReference type="NCBI Taxonomy" id="520762"/>
    <lineage>
        <taxon>Bacteria</taxon>
        <taxon>Bacillati</taxon>
        <taxon>Bacillota</taxon>
        <taxon>Clostridia</taxon>
        <taxon>Peptostreptococcales</taxon>
        <taxon>Thermotaleaceae</taxon>
        <taxon>Thermotalea</taxon>
    </lineage>
</organism>
<comment type="similarity">
    <text evidence="2">Belongs to the class-III pyridine nucleotide-disulfide oxidoreductase family.</text>
</comment>
<dbReference type="PRINTS" id="PR00368">
    <property type="entry name" value="FADPNR"/>
</dbReference>
<dbReference type="PANTHER" id="PTHR43429:SF1">
    <property type="entry name" value="NAD(P)H SULFUR OXIDOREDUCTASE (COA-DEPENDENT)"/>
    <property type="match status" value="1"/>
</dbReference>
<gene>
    <name evidence="8" type="primary">nox</name>
    <name evidence="8" type="ORF">AN619_00290</name>
</gene>
<name>A0A140LEM4_9FIRM</name>
<dbReference type="InterPro" id="IPR001763">
    <property type="entry name" value="Rhodanese-like_dom"/>
</dbReference>
<dbReference type="STRING" id="520762.AN619_00290"/>
<evidence type="ECO:0000256" key="1">
    <source>
        <dbReference type="ARBA" id="ARBA00001974"/>
    </source>
</evidence>
<dbReference type="EMBL" id="LOEE01000002">
    <property type="protein sequence ID" value="KXG78999.1"/>
    <property type="molecule type" value="Genomic_DNA"/>
</dbReference>
<dbReference type="SUPFAM" id="SSF51905">
    <property type="entry name" value="FAD/NAD(P)-binding domain"/>
    <property type="match status" value="1"/>
</dbReference>
<dbReference type="PATRIC" id="fig|520762.4.peg.34"/>
<dbReference type="OrthoDB" id="9802028at2"/>
<dbReference type="InterPro" id="IPR050260">
    <property type="entry name" value="FAD-bd_OxRdtase"/>
</dbReference>
<dbReference type="InterPro" id="IPR023753">
    <property type="entry name" value="FAD/NAD-binding_dom"/>
</dbReference>
<dbReference type="InterPro" id="IPR016156">
    <property type="entry name" value="FAD/NAD-linked_Rdtase_dimer_sf"/>
</dbReference>
<reference evidence="8 9" key="1">
    <citation type="submission" date="2015-12" db="EMBL/GenBank/DDBJ databases">
        <title>Draft genome sequence of the thermoanaerobe Thermotalea metallivorans, an isolate from the runoff channel of the Great Artesian Basin, Australia.</title>
        <authorList>
            <person name="Patel B.K."/>
        </authorList>
    </citation>
    <scope>NUCLEOTIDE SEQUENCE [LARGE SCALE GENOMIC DNA]</scope>
    <source>
        <strain evidence="8 9">B2-1</strain>
    </source>
</reference>
<sequence>MGEKILVIGAVAAGTKAAAKIKRENPKAQIVVVTRDEYISYAGCGLPYYIGGVIEEKKELVVKTPEDFKLLTGIDVLTKHEALKIHKEAKTVEVEDMTTGEIKEYKYDKLVIATGASPFIPPIEGRDLKGVFSVRTVNDALAIRELVDQGAVKKAVVVGGGFIGLEVAENLHEKNIEVSIVELISHILPPFDEEIALYAQNYMADKGVNIYTGEKVLSLEGKDGRVSKVITDKREIAADLVIMSVGVRPNTELAKEIGLELGPTGAIRVNEYMETSERDIYAVGDCAENMNLITGQPAWYPMGSTANKMGRVAGINIANEEKDSLKGVLGTTIVKLFKLNAGKTGLSERDARKAGFEVETALVPANDRAHYYPGYREIITKLVVDKKTHKILGAQVIGEGVVDKPMDIIATAITFGAKVEDLEKLDLAYAPPFSTAMASTILAANVLRNKLTGRVQGINPVELKNRLHEVQIVDVRDEGSFMVGTIPGAVNIPSGELYMRAHALDKHKEIVLVCKIGKNAYLSYLKLKELGFENVKILEGGTNAYPYEKE</sequence>
<dbReference type="InterPro" id="IPR036873">
    <property type="entry name" value="Rhodanese-like_dom_sf"/>
</dbReference>
<dbReference type="CDD" id="cd00158">
    <property type="entry name" value="RHOD"/>
    <property type="match status" value="1"/>
</dbReference>
<proteinExistence type="inferred from homology"/>
<keyword evidence="3" id="KW-0285">Flavoprotein</keyword>
<evidence type="ECO:0000256" key="2">
    <source>
        <dbReference type="ARBA" id="ARBA00009130"/>
    </source>
</evidence>